<evidence type="ECO:0000256" key="2">
    <source>
        <dbReference type="ARBA" id="ARBA00022801"/>
    </source>
</evidence>
<dbReference type="InterPro" id="IPR029058">
    <property type="entry name" value="AB_hydrolase_fold"/>
</dbReference>
<dbReference type="Pfam" id="PF08386">
    <property type="entry name" value="Abhydrolase_4"/>
    <property type="match status" value="1"/>
</dbReference>
<gene>
    <name evidence="6" type="ORF">PHLGIDRAFT_110275</name>
</gene>
<keyword evidence="2" id="KW-0378">Hydrolase</keyword>
<organism evidence="6 7">
    <name type="scientific">Phlebiopsis gigantea (strain 11061_1 CR5-6)</name>
    <name type="common">White-rot fungus</name>
    <name type="synonym">Peniophora gigantea</name>
    <dbReference type="NCBI Taxonomy" id="745531"/>
    <lineage>
        <taxon>Eukaryota</taxon>
        <taxon>Fungi</taxon>
        <taxon>Dikarya</taxon>
        <taxon>Basidiomycota</taxon>
        <taxon>Agaricomycotina</taxon>
        <taxon>Agaricomycetes</taxon>
        <taxon>Polyporales</taxon>
        <taxon>Phanerochaetaceae</taxon>
        <taxon>Phlebiopsis</taxon>
    </lineage>
</organism>
<dbReference type="Proteomes" id="UP000053257">
    <property type="component" value="Unassembled WGS sequence"/>
</dbReference>
<dbReference type="SUPFAM" id="SSF53474">
    <property type="entry name" value="alpha/beta-Hydrolases"/>
    <property type="match status" value="1"/>
</dbReference>
<evidence type="ECO:0000313" key="7">
    <source>
        <dbReference type="Proteomes" id="UP000053257"/>
    </source>
</evidence>
<keyword evidence="3" id="KW-0472">Membrane</keyword>
<feature type="domain" description="Peptidase S33 tripeptidyl aminopeptidase-like C-terminal" evidence="5">
    <location>
        <begin position="453"/>
        <end position="556"/>
    </location>
</feature>
<dbReference type="AlphaFoldDB" id="A0A0C3RTE2"/>
<comment type="similarity">
    <text evidence="1">Belongs to the peptidase S33 family.</text>
</comment>
<dbReference type="EMBL" id="KN840593">
    <property type="protein sequence ID" value="KIP03936.1"/>
    <property type="molecule type" value="Genomic_DNA"/>
</dbReference>
<evidence type="ECO:0000313" key="6">
    <source>
        <dbReference type="EMBL" id="KIP03936.1"/>
    </source>
</evidence>
<dbReference type="HOGENOM" id="CLU_013364_5_2_1"/>
<protein>
    <recommendedName>
        <fullName evidence="8">AB hydrolase-1 domain-containing protein</fullName>
    </recommendedName>
</protein>
<keyword evidence="3" id="KW-1133">Transmembrane helix</keyword>
<accession>A0A0C3RTE2</accession>
<dbReference type="InterPro" id="IPR013595">
    <property type="entry name" value="Pept_S33_TAP-like_C"/>
</dbReference>
<evidence type="ECO:0000259" key="4">
    <source>
        <dbReference type="Pfam" id="PF00561"/>
    </source>
</evidence>
<reference evidence="6 7" key="1">
    <citation type="journal article" date="2014" name="PLoS Genet.">
        <title>Analysis of the Phlebiopsis gigantea genome, transcriptome and secretome provides insight into its pioneer colonization strategies of wood.</title>
        <authorList>
            <person name="Hori C."/>
            <person name="Ishida T."/>
            <person name="Igarashi K."/>
            <person name="Samejima M."/>
            <person name="Suzuki H."/>
            <person name="Master E."/>
            <person name="Ferreira P."/>
            <person name="Ruiz-Duenas F.J."/>
            <person name="Held B."/>
            <person name="Canessa P."/>
            <person name="Larrondo L.F."/>
            <person name="Schmoll M."/>
            <person name="Druzhinina I.S."/>
            <person name="Kubicek C.P."/>
            <person name="Gaskell J.A."/>
            <person name="Kersten P."/>
            <person name="St John F."/>
            <person name="Glasner J."/>
            <person name="Sabat G."/>
            <person name="Splinter BonDurant S."/>
            <person name="Syed K."/>
            <person name="Yadav J."/>
            <person name="Mgbeahuruike A.C."/>
            <person name="Kovalchuk A."/>
            <person name="Asiegbu F.O."/>
            <person name="Lackner G."/>
            <person name="Hoffmeister D."/>
            <person name="Rencoret J."/>
            <person name="Gutierrez A."/>
            <person name="Sun H."/>
            <person name="Lindquist E."/>
            <person name="Barry K."/>
            <person name="Riley R."/>
            <person name="Grigoriev I.V."/>
            <person name="Henrissat B."/>
            <person name="Kues U."/>
            <person name="Berka R.M."/>
            <person name="Martinez A.T."/>
            <person name="Covert S.F."/>
            <person name="Blanchette R.A."/>
            <person name="Cullen D."/>
        </authorList>
    </citation>
    <scope>NUCLEOTIDE SEQUENCE [LARGE SCALE GENOMIC DNA]</scope>
    <source>
        <strain evidence="6 7">11061_1 CR5-6</strain>
    </source>
</reference>
<proteinExistence type="inferred from homology"/>
<dbReference type="InterPro" id="IPR000073">
    <property type="entry name" value="AB_hydrolase_1"/>
</dbReference>
<dbReference type="Pfam" id="PF00561">
    <property type="entry name" value="Abhydrolase_1"/>
    <property type="match status" value="1"/>
</dbReference>
<evidence type="ECO:0000259" key="5">
    <source>
        <dbReference type="Pfam" id="PF08386"/>
    </source>
</evidence>
<feature type="transmembrane region" description="Helical" evidence="3">
    <location>
        <begin position="30"/>
        <end position="47"/>
    </location>
</feature>
<dbReference type="GO" id="GO:0016787">
    <property type="term" value="F:hydrolase activity"/>
    <property type="evidence" value="ECO:0007669"/>
    <property type="project" value="UniProtKB-KW"/>
</dbReference>
<keyword evidence="7" id="KW-1185">Reference proteome</keyword>
<evidence type="ECO:0000256" key="1">
    <source>
        <dbReference type="ARBA" id="ARBA00010088"/>
    </source>
</evidence>
<dbReference type="STRING" id="745531.A0A0C3RTE2"/>
<sequence length="595" mass="64610">MSSREEKAELIAPVGHRPVRQQTGLFKQSVLLYAVIAAAGYASWVYVRQCGGVEKTAVEDVSFAKFDWAKVEPSKNISWTTCHTDQKCARLTLPLDYLSKDPNGPTTQIALRMIPAKDRQNYRGTILINPGGPGGSGTNLVERAGANISRIVGDSFDVLGFDPRGIGASTPRADCFGSDADRQIWSMQDDHRLLNLSDPGTITLSRARQQLAADRCEQAIGGPEGIGRFMSTASVARDMLEITTKLGQEKLQYWGFSYGSVLGQYFSAMYPDSVGRVVIDGVYDSHNYRDGLWNSNLADTDAVVGSFADYCHEAGPLRCPVYASSPAKIQTRFENALAQLDAAPLVLGSIDQGPGIVHKKDLASMMFGAAYKPITNFPDVARVIAAVESRNVSAFAELRAKIAPPYECNCSPDDFWTFGNEAFNAIACGDAEDVTYDPARYAHYLKDLAASSPFAAPIWGVHHLQCTEWHVRPTWRYAGALAANATAHPLLVVSPRYDPVCPLSDAQKVTARYGGARLLVQNSHGHCSLAAPSVCTAKHVRRYFEEGVLPDEGIVCEPDELPFVGVADGVGALAVEDRELLDAMRSLGEALPVQW</sequence>
<evidence type="ECO:0000256" key="3">
    <source>
        <dbReference type="SAM" id="Phobius"/>
    </source>
</evidence>
<dbReference type="PANTHER" id="PTHR43248:SF25">
    <property type="entry name" value="AB HYDROLASE-1 DOMAIN-CONTAINING PROTEIN-RELATED"/>
    <property type="match status" value="1"/>
</dbReference>
<dbReference type="PANTHER" id="PTHR43248">
    <property type="entry name" value="2-SUCCINYL-6-HYDROXY-2,4-CYCLOHEXADIENE-1-CARBOXYLATE SYNTHASE"/>
    <property type="match status" value="1"/>
</dbReference>
<name>A0A0C3RTE2_PHLG1</name>
<feature type="domain" description="AB hydrolase-1" evidence="4">
    <location>
        <begin position="125"/>
        <end position="282"/>
    </location>
</feature>
<dbReference type="OrthoDB" id="425534at2759"/>
<evidence type="ECO:0008006" key="8">
    <source>
        <dbReference type="Google" id="ProtNLM"/>
    </source>
</evidence>
<dbReference type="Gene3D" id="3.40.50.1820">
    <property type="entry name" value="alpha/beta hydrolase"/>
    <property type="match status" value="1"/>
</dbReference>
<dbReference type="InterPro" id="IPR051601">
    <property type="entry name" value="Serine_prot/Carboxylest_S33"/>
</dbReference>
<keyword evidence="3" id="KW-0812">Transmembrane</keyword>